<reference evidence="2 3" key="1">
    <citation type="submission" date="2019-11" db="EMBL/GenBank/DDBJ databases">
        <title>Draft genome of Amycolatopsis RM579.</title>
        <authorList>
            <person name="Duangmal K."/>
            <person name="Mingma R."/>
        </authorList>
    </citation>
    <scope>NUCLEOTIDE SEQUENCE [LARGE SCALE GENOMIC DNA]</scope>
    <source>
        <strain evidence="2 3">RM579</strain>
    </source>
</reference>
<comment type="caution">
    <text evidence="2">The sequence shown here is derived from an EMBL/GenBank/DDBJ whole genome shotgun (WGS) entry which is preliminary data.</text>
</comment>
<dbReference type="InterPro" id="IPR004183">
    <property type="entry name" value="Xdiol_dOase_suB"/>
</dbReference>
<dbReference type="SUPFAM" id="SSF53213">
    <property type="entry name" value="LigB-like"/>
    <property type="match status" value="1"/>
</dbReference>
<feature type="domain" description="Extradiol ring-cleavage dioxygenase class III enzyme subunit B" evidence="1">
    <location>
        <begin position="70"/>
        <end position="303"/>
    </location>
</feature>
<evidence type="ECO:0000313" key="2">
    <source>
        <dbReference type="EMBL" id="MTD55498.1"/>
    </source>
</evidence>
<dbReference type="Gene3D" id="3.40.830.10">
    <property type="entry name" value="LigB-like"/>
    <property type="match status" value="1"/>
</dbReference>
<dbReference type="OrthoDB" id="8673673at2"/>
<name>A0A6N7YU92_9PSEU</name>
<gene>
    <name evidence="2" type="ORF">GKO32_16160</name>
</gene>
<proteinExistence type="predicted"/>
<dbReference type="RefSeq" id="WP_154757687.1">
    <property type="nucleotide sequence ID" value="NZ_WMBA01000022.1"/>
</dbReference>
<dbReference type="EMBL" id="WMBA01000022">
    <property type="protein sequence ID" value="MTD55498.1"/>
    <property type="molecule type" value="Genomic_DNA"/>
</dbReference>
<dbReference type="Proteomes" id="UP000440096">
    <property type="component" value="Unassembled WGS sequence"/>
</dbReference>
<protein>
    <recommendedName>
        <fullName evidence="1">Extradiol ring-cleavage dioxygenase class III enzyme subunit B domain-containing protein</fullName>
    </recommendedName>
</protein>
<accession>A0A6N7YU92</accession>
<keyword evidence="3" id="KW-1185">Reference proteome</keyword>
<dbReference type="GO" id="GO:0008198">
    <property type="term" value="F:ferrous iron binding"/>
    <property type="evidence" value="ECO:0007669"/>
    <property type="project" value="InterPro"/>
</dbReference>
<organism evidence="2 3">
    <name type="scientific">Amycolatopsis pithecellobii</name>
    <dbReference type="NCBI Taxonomy" id="664692"/>
    <lineage>
        <taxon>Bacteria</taxon>
        <taxon>Bacillati</taxon>
        <taxon>Actinomycetota</taxon>
        <taxon>Actinomycetes</taxon>
        <taxon>Pseudonocardiales</taxon>
        <taxon>Pseudonocardiaceae</taxon>
        <taxon>Amycolatopsis</taxon>
    </lineage>
</organism>
<evidence type="ECO:0000259" key="1">
    <source>
        <dbReference type="Pfam" id="PF02900"/>
    </source>
</evidence>
<evidence type="ECO:0000313" key="3">
    <source>
        <dbReference type="Proteomes" id="UP000440096"/>
    </source>
</evidence>
<sequence>MAALVFGAGTSHSPLLVAPPHLWAERAEHDRHNPELYDGSGALRSFADLAAAAGNRFDSATTIDVWQAQWKRCQESLDRLRDDLRRAAPDVVLVVGDDQHELFDSTNQPAMSLSAADEMVTSLLDDHDSEFFKEVAAGYLMDEEFTFRGDAALAREIAVGLMDERIDVGWMSATPAGKGFGHAYGFPIHRLLLPETVPVIPFMLNTYYAPNQPSPRRCYELGQALARVLAKSESDARVALLASGGLSHFVVNEELDRSLLRAIVEHDADTLCRLPTDLLNSGSSEIRNWVTVAGAMEGHEVDWHEYVPIVRSAAGTGCAMGFLAWQ</sequence>
<dbReference type="Pfam" id="PF02900">
    <property type="entry name" value="LigB"/>
    <property type="match status" value="1"/>
</dbReference>
<dbReference type="GO" id="GO:0016702">
    <property type="term" value="F:oxidoreductase activity, acting on single donors with incorporation of molecular oxygen, incorporation of two atoms of oxygen"/>
    <property type="evidence" value="ECO:0007669"/>
    <property type="project" value="UniProtKB-ARBA"/>
</dbReference>
<dbReference type="AlphaFoldDB" id="A0A6N7YU92"/>